<dbReference type="InterPro" id="IPR002105">
    <property type="entry name" value="Dockerin_1_rpt"/>
</dbReference>
<dbReference type="PROSITE" id="PS50022">
    <property type="entry name" value="FA58C_3"/>
    <property type="match status" value="1"/>
</dbReference>
<dbReference type="InterPro" id="IPR016134">
    <property type="entry name" value="Dockerin_dom"/>
</dbReference>
<organism evidence="4 5">
    <name type="scientific">Candidatus Nomurabacteria bacterium RIFCSPLOWO2_12_FULL_44_11</name>
    <dbReference type="NCBI Taxonomy" id="1801796"/>
    <lineage>
        <taxon>Bacteria</taxon>
        <taxon>Candidatus Nomuraibacteriota</taxon>
    </lineage>
</organism>
<dbReference type="InterPro" id="IPR008979">
    <property type="entry name" value="Galactose-bd-like_sf"/>
</dbReference>
<feature type="domain" description="F5/8 type C" evidence="2">
    <location>
        <begin position="650"/>
        <end position="816"/>
    </location>
</feature>
<dbReference type="AlphaFoldDB" id="A0A1F6Y4Y7"/>
<dbReference type="Proteomes" id="UP000178645">
    <property type="component" value="Unassembled WGS sequence"/>
</dbReference>
<evidence type="ECO:0000313" key="5">
    <source>
        <dbReference type="Proteomes" id="UP000178645"/>
    </source>
</evidence>
<dbReference type="Gene3D" id="2.60.120.260">
    <property type="entry name" value="Galactose-binding domain-like"/>
    <property type="match status" value="1"/>
</dbReference>
<dbReference type="EMBL" id="MFVU01000026">
    <property type="protein sequence ID" value="OGJ01434.1"/>
    <property type="molecule type" value="Genomic_DNA"/>
</dbReference>
<proteinExistence type="predicted"/>
<dbReference type="CDD" id="cd14256">
    <property type="entry name" value="Dockerin_I"/>
    <property type="match status" value="1"/>
</dbReference>
<dbReference type="InterPro" id="IPR000421">
    <property type="entry name" value="FA58C"/>
</dbReference>
<evidence type="ECO:0000256" key="1">
    <source>
        <dbReference type="SAM" id="MobiDB-lite"/>
    </source>
</evidence>
<feature type="region of interest" description="Disordered" evidence="1">
    <location>
        <begin position="634"/>
        <end position="655"/>
    </location>
</feature>
<dbReference type="SUPFAM" id="SSF49785">
    <property type="entry name" value="Galactose-binding domain-like"/>
    <property type="match status" value="1"/>
</dbReference>
<feature type="domain" description="Dockerin" evidence="3">
    <location>
        <begin position="821"/>
        <end position="878"/>
    </location>
</feature>
<comment type="caution">
    <text evidence="4">The sequence shown here is derived from an EMBL/GenBank/DDBJ whole genome shotgun (WGS) entry which is preliminary data.</text>
</comment>
<dbReference type="SUPFAM" id="SSF63446">
    <property type="entry name" value="Type I dockerin domain"/>
    <property type="match status" value="1"/>
</dbReference>
<gene>
    <name evidence="4" type="ORF">A3G53_03100</name>
</gene>
<evidence type="ECO:0000259" key="3">
    <source>
        <dbReference type="PROSITE" id="PS51766"/>
    </source>
</evidence>
<dbReference type="GO" id="GO:0004553">
    <property type="term" value="F:hydrolase activity, hydrolyzing O-glycosyl compounds"/>
    <property type="evidence" value="ECO:0007669"/>
    <property type="project" value="InterPro"/>
</dbReference>
<dbReference type="InterPro" id="IPR036439">
    <property type="entry name" value="Dockerin_dom_sf"/>
</dbReference>
<dbReference type="Pfam" id="PF00404">
    <property type="entry name" value="Dockerin_1"/>
    <property type="match status" value="1"/>
</dbReference>
<dbReference type="Gene3D" id="1.10.1330.10">
    <property type="entry name" value="Dockerin domain"/>
    <property type="match status" value="1"/>
</dbReference>
<accession>A0A1F6Y4Y7</accession>
<dbReference type="PROSITE" id="PS51766">
    <property type="entry name" value="DOCKERIN"/>
    <property type="match status" value="1"/>
</dbReference>
<evidence type="ECO:0000313" key="4">
    <source>
        <dbReference type="EMBL" id="OGJ01434.1"/>
    </source>
</evidence>
<reference evidence="4 5" key="1">
    <citation type="journal article" date="2016" name="Nat. Commun.">
        <title>Thousands of microbial genomes shed light on interconnected biogeochemical processes in an aquifer system.</title>
        <authorList>
            <person name="Anantharaman K."/>
            <person name="Brown C.T."/>
            <person name="Hug L.A."/>
            <person name="Sharon I."/>
            <person name="Castelle C.J."/>
            <person name="Probst A.J."/>
            <person name="Thomas B.C."/>
            <person name="Singh A."/>
            <person name="Wilkins M.J."/>
            <person name="Karaoz U."/>
            <person name="Brodie E.L."/>
            <person name="Williams K.H."/>
            <person name="Hubbard S.S."/>
            <person name="Banfield J.F."/>
        </authorList>
    </citation>
    <scope>NUCLEOTIDE SEQUENCE [LARGE SCALE GENOMIC DNA]</scope>
</reference>
<name>A0A1F6Y4Y7_9BACT</name>
<protein>
    <recommendedName>
        <fullName evidence="6">Dockerin domain-containing protein</fullName>
    </recommendedName>
</protein>
<evidence type="ECO:0000259" key="2">
    <source>
        <dbReference type="PROSITE" id="PS50022"/>
    </source>
</evidence>
<dbReference type="GO" id="GO:0000272">
    <property type="term" value="P:polysaccharide catabolic process"/>
    <property type="evidence" value="ECO:0007669"/>
    <property type="project" value="InterPro"/>
</dbReference>
<sequence>MITKKQLYIILFIAVLLAAGFVVSKIKKPEVNLSTSQAAGNLLSISDLTCVGMFTTPAGVSDAGRAAGALMAMRYEADGKRHYFVYGGDGRVSEFPEPTTLSPCNTSINSAVRATFEPWGGKWGEFVVNSGDNYIPGQNMAFAFGLYYDNALSQLVLSWTNTYVTGGQHNSFAAATLDENDRRLNTVGCWAIEGLAMPQAGSGVLDIPSSFVSANLSAGARWGVGFGGYIASVQSGASYGPALTAVVPPPENACAPNTDYYVSGTRMSYFRPNRNGPTCTGPNGRLGCTPTQAPTIPYPAKIAMITYSKIMYGEDWDPWGGTGWYGFGASHSMGWYDDGVKQGIVVPMIVPEGWANTIVLANPAPSVDLRDQYNSIGTMYVASTSTNDGLNMKPGDGMWVKTCRVGIDPGCDSTANGRDFSIIKVTAVDPATGRVDFRFTNSDFGSGDHKPIVGGPVYHGCVYMHGTPFCSRRVLRLQIYDPVQYAEVIRGTRQLYNVTYAEDTDLSSLVPNFGAPMSVMTDPGARQIIMASKGGGALYSHSNAVYVFDVSGGAPSPAPTLSFSATSVSISPGASTTLNWSSANATSCIASGAWSGSKPTAGSQTVTPAATSTYTLACTGNGRTVTSSVTISVGALAPEPPPPPPPPPGPPPPVYPVLAGNVASSTNGATAVVSSTHSGGYSASGAINNDRKGLQWGTSGGWNDGTSNTFPDWLEVDFSASKNLGEVDVFSVQDNYTNPVDPTSTMTFASYGIKNFEVQYWTGSAWTAIPGATVTNNNLVWRKLTFPPIITSKIRVYITQTLDQWSRITEVEAYETTSPTPTPIVGDLNNDGIVNTIDWSIMNAKWFTNDATADLNRDGIVNSIDFSILNRNWLKTTP</sequence>
<feature type="compositionally biased region" description="Pro residues" evidence="1">
    <location>
        <begin position="638"/>
        <end position="655"/>
    </location>
</feature>
<evidence type="ECO:0008006" key="6">
    <source>
        <dbReference type="Google" id="ProtNLM"/>
    </source>
</evidence>